<dbReference type="EMBL" id="JACEIO010000011">
    <property type="protein sequence ID" value="MBA4536761.1"/>
    <property type="molecule type" value="Genomic_DNA"/>
</dbReference>
<dbReference type="EMBL" id="JAAIWN010000011">
    <property type="protein sequence ID" value="NEY81128.1"/>
    <property type="molecule type" value="Genomic_DNA"/>
</dbReference>
<evidence type="ECO:0000256" key="3">
    <source>
        <dbReference type="ARBA" id="ARBA00022576"/>
    </source>
</evidence>
<dbReference type="PANTHER" id="PTHR46577:SF2">
    <property type="entry name" value="TRANSCRIPTIONAL REGULATORY PROTEIN"/>
    <property type="match status" value="1"/>
</dbReference>
<dbReference type="PROSITE" id="PS50949">
    <property type="entry name" value="HTH_GNTR"/>
    <property type="match status" value="1"/>
</dbReference>
<keyword evidence="4 11" id="KW-0808">Transferase</keyword>
<reference evidence="10 13" key="2">
    <citation type="submission" date="2020-07" db="EMBL/GenBank/DDBJ databases">
        <authorList>
            <person name="Feng H."/>
        </authorList>
    </citation>
    <scope>NUCLEOTIDE SEQUENCE [LARGE SCALE GENOMIC DNA]</scope>
    <source>
        <strain evidence="10">S-12</strain>
        <strain evidence="13">s-12</strain>
    </source>
</reference>
<keyword evidence="8" id="KW-0804">Transcription</keyword>
<evidence type="ECO:0000259" key="9">
    <source>
        <dbReference type="PROSITE" id="PS50949"/>
    </source>
</evidence>
<dbReference type="Gene3D" id="1.10.10.10">
    <property type="entry name" value="Winged helix-like DNA-binding domain superfamily/Winged helix DNA-binding domain"/>
    <property type="match status" value="1"/>
</dbReference>
<evidence type="ECO:0000256" key="8">
    <source>
        <dbReference type="ARBA" id="ARBA00023163"/>
    </source>
</evidence>
<organism evidence="11 12">
    <name type="scientific">Bacillus aquiflavi</name>
    <dbReference type="NCBI Taxonomy" id="2672567"/>
    <lineage>
        <taxon>Bacteria</taxon>
        <taxon>Bacillati</taxon>
        <taxon>Bacillota</taxon>
        <taxon>Bacilli</taxon>
        <taxon>Bacillales</taxon>
        <taxon>Bacillaceae</taxon>
        <taxon>Bacillus</taxon>
    </lineage>
</organism>
<evidence type="ECO:0000313" key="12">
    <source>
        <dbReference type="Proteomes" id="UP000472971"/>
    </source>
</evidence>
<accession>A0A6B3VV43</accession>
<feature type="domain" description="HTH gntR-type" evidence="9">
    <location>
        <begin position="14"/>
        <end position="82"/>
    </location>
</feature>
<evidence type="ECO:0000256" key="1">
    <source>
        <dbReference type="ARBA" id="ARBA00001933"/>
    </source>
</evidence>
<keyword evidence="12" id="KW-1185">Reference proteome</keyword>
<dbReference type="GO" id="GO:0008483">
    <property type="term" value="F:transaminase activity"/>
    <property type="evidence" value="ECO:0007669"/>
    <property type="project" value="UniProtKB-KW"/>
</dbReference>
<dbReference type="InterPro" id="IPR015421">
    <property type="entry name" value="PyrdxlP-dep_Trfase_major"/>
</dbReference>
<keyword evidence="6" id="KW-0805">Transcription regulation</keyword>
<dbReference type="GO" id="GO:0003677">
    <property type="term" value="F:DNA binding"/>
    <property type="evidence" value="ECO:0007669"/>
    <property type="project" value="UniProtKB-KW"/>
</dbReference>
<dbReference type="Proteomes" id="UP000570010">
    <property type="component" value="Unassembled WGS sequence"/>
</dbReference>
<dbReference type="Gene3D" id="3.90.1150.10">
    <property type="entry name" value="Aspartate Aminotransferase, domain 1"/>
    <property type="match status" value="1"/>
</dbReference>
<dbReference type="FunFam" id="3.40.640.10:FF:000023">
    <property type="entry name" value="Transcriptional regulator, GntR family"/>
    <property type="match status" value="1"/>
</dbReference>
<dbReference type="SUPFAM" id="SSF46785">
    <property type="entry name" value="Winged helix' DNA-binding domain"/>
    <property type="match status" value="1"/>
</dbReference>
<dbReference type="InterPro" id="IPR036388">
    <property type="entry name" value="WH-like_DNA-bd_sf"/>
</dbReference>
<evidence type="ECO:0000313" key="13">
    <source>
        <dbReference type="Proteomes" id="UP000570010"/>
    </source>
</evidence>
<comment type="similarity">
    <text evidence="2">In the C-terminal section; belongs to the class-I pyridoxal-phosphate-dependent aminotransferase family.</text>
</comment>
<dbReference type="InterPro" id="IPR015422">
    <property type="entry name" value="PyrdxlP-dep_Trfase_small"/>
</dbReference>
<dbReference type="SMART" id="SM00345">
    <property type="entry name" value="HTH_GNTR"/>
    <property type="match status" value="1"/>
</dbReference>
<evidence type="ECO:0000256" key="7">
    <source>
        <dbReference type="ARBA" id="ARBA00023125"/>
    </source>
</evidence>
<sequence>MTNTGWKPNRLSHTPLHKQIEDYIKEKILNGEWPIGTRIPSQRALAKAFGVNRSTVVTAFEELAASGLIAGKTGGGTKVVNNTWNLLASSPTPDWNTYVSSGIYQPNRAMIQRINEAEFHPHIIRLGTGELSPQLLPAVQLEHIFQKASRKGIFLGYEEPKGNLLLREQLAKYLKGLNIHTSPSSILIVSGALQALQLVSIGLLKKGSTILLEKPSYLYSIHVFQSAGMKLYGIPMDKEGMEISLIQKYKKETNGALLYTIPSFHNPTGIMMTESRRKELISVCQEERLPVIEDDVYRDLWIDHPPPSPLKANDHNGNVLYVGSMSKSVSPGLRIGWIVGLEQVINRLADIKMQTDYGSSSLSQIVAAQWYSSGIYVEHLNKLRAELKIRRDTMLNALKNYFSEIATWNVPKGGFYIWLRLCQPFSFRRLFDQALKAGILLNPGHLYDQAGSECCIRISYSHASLKQIEFGMRKLAEIIKTLE</sequence>
<reference evidence="11 12" key="1">
    <citation type="submission" date="2020-02" db="EMBL/GenBank/DDBJ databases">
        <title>Bacillus aquiflavi sp. nov., isolated from yellow water of strong flavor Chinese baijiu in Yibin region of China.</title>
        <authorList>
            <person name="Xie J."/>
        </authorList>
    </citation>
    <scope>NUCLEOTIDE SEQUENCE [LARGE SCALE GENOMIC DNA]</scope>
    <source>
        <strain evidence="11 12">3H-10</strain>
    </source>
</reference>
<evidence type="ECO:0000256" key="6">
    <source>
        <dbReference type="ARBA" id="ARBA00023015"/>
    </source>
</evidence>
<dbReference type="InterPro" id="IPR036390">
    <property type="entry name" value="WH_DNA-bd_sf"/>
</dbReference>
<dbReference type="InterPro" id="IPR051446">
    <property type="entry name" value="HTH_trans_reg/aminotransferase"/>
</dbReference>
<dbReference type="GO" id="GO:0030170">
    <property type="term" value="F:pyridoxal phosphate binding"/>
    <property type="evidence" value="ECO:0007669"/>
    <property type="project" value="InterPro"/>
</dbReference>
<dbReference type="PANTHER" id="PTHR46577">
    <property type="entry name" value="HTH-TYPE TRANSCRIPTIONAL REGULATORY PROTEIN GABR"/>
    <property type="match status" value="1"/>
</dbReference>
<comment type="caution">
    <text evidence="11">The sequence shown here is derived from an EMBL/GenBank/DDBJ whole genome shotgun (WGS) entry which is preliminary data.</text>
</comment>
<comment type="cofactor">
    <cofactor evidence="1">
        <name>pyridoxal 5'-phosphate</name>
        <dbReference type="ChEBI" id="CHEBI:597326"/>
    </cofactor>
</comment>
<dbReference type="AlphaFoldDB" id="A0A6B3VV43"/>
<evidence type="ECO:0000313" key="10">
    <source>
        <dbReference type="EMBL" id="MBA4536761.1"/>
    </source>
</evidence>
<dbReference type="Pfam" id="PF00155">
    <property type="entry name" value="Aminotran_1_2"/>
    <property type="match status" value="1"/>
</dbReference>
<evidence type="ECO:0000256" key="5">
    <source>
        <dbReference type="ARBA" id="ARBA00022898"/>
    </source>
</evidence>
<dbReference type="Pfam" id="PF00392">
    <property type="entry name" value="GntR"/>
    <property type="match status" value="1"/>
</dbReference>
<evidence type="ECO:0000256" key="4">
    <source>
        <dbReference type="ARBA" id="ARBA00022679"/>
    </source>
</evidence>
<dbReference type="CDD" id="cd00609">
    <property type="entry name" value="AAT_like"/>
    <property type="match status" value="1"/>
</dbReference>
<evidence type="ECO:0000313" key="11">
    <source>
        <dbReference type="EMBL" id="NEY81128.1"/>
    </source>
</evidence>
<dbReference type="GO" id="GO:0003700">
    <property type="term" value="F:DNA-binding transcription factor activity"/>
    <property type="evidence" value="ECO:0007669"/>
    <property type="project" value="InterPro"/>
</dbReference>
<dbReference type="Gene3D" id="3.40.640.10">
    <property type="entry name" value="Type I PLP-dependent aspartate aminotransferase-like (Major domain)"/>
    <property type="match status" value="1"/>
</dbReference>
<keyword evidence="3 11" id="KW-0032">Aminotransferase</keyword>
<dbReference type="Proteomes" id="UP000472971">
    <property type="component" value="Unassembled WGS sequence"/>
</dbReference>
<keyword evidence="5" id="KW-0663">Pyridoxal phosphate</keyword>
<dbReference type="InterPro" id="IPR004839">
    <property type="entry name" value="Aminotransferase_I/II_large"/>
</dbReference>
<gene>
    <name evidence="11" type="ORF">G4D64_06240</name>
    <name evidence="10" type="ORF">H1Z61_06275</name>
</gene>
<keyword evidence="7" id="KW-0238">DNA-binding</keyword>
<dbReference type="CDD" id="cd07377">
    <property type="entry name" value="WHTH_GntR"/>
    <property type="match status" value="1"/>
</dbReference>
<dbReference type="FunFam" id="1.10.10.10:FF:000079">
    <property type="entry name" value="GntR family transcriptional regulator"/>
    <property type="match status" value="1"/>
</dbReference>
<protein>
    <submittedName>
        <fullName evidence="11">PLP-dependent aminotransferase family protein</fullName>
    </submittedName>
</protein>
<name>A0A6B3VV43_9BACI</name>
<proteinExistence type="inferred from homology"/>
<dbReference type="InterPro" id="IPR015424">
    <property type="entry name" value="PyrdxlP-dep_Trfase"/>
</dbReference>
<dbReference type="SUPFAM" id="SSF53383">
    <property type="entry name" value="PLP-dependent transferases"/>
    <property type="match status" value="1"/>
</dbReference>
<dbReference type="InterPro" id="IPR000524">
    <property type="entry name" value="Tscrpt_reg_HTH_GntR"/>
</dbReference>
<dbReference type="PRINTS" id="PR00035">
    <property type="entry name" value="HTHGNTR"/>
</dbReference>
<dbReference type="RefSeq" id="WP_163241269.1">
    <property type="nucleotide sequence ID" value="NZ_CP082780.1"/>
</dbReference>
<evidence type="ECO:0000256" key="2">
    <source>
        <dbReference type="ARBA" id="ARBA00005384"/>
    </source>
</evidence>